<organism evidence="2 3">
    <name type="scientific">Psilocybe cf. subviscida</name>
    <dbReference type="NCBI Taxonomy" id="2480587"/>
    <lineage>
        <taxon>Eukaryota</taxon>
        <taxon>Fungi</taxon>
        <taxon>Dikarya</taxon>
        <taxon>Basidiomycota</taxon>
        <taxon>Agaricomycotina</taxon>
        <taxon>Agaricomycetes</taxon>
        <taxon>Agaricomycetidae</taxon>
        <taxon>Agaricales</taxon>
        <taxon>Agaricineae</taxon>
        <taxon>Strophariaceae</taxon>
        <taxon>Psilocybe</taxon>
    </lineage>
</organism>
<proteinExistence type="predicted"/>
<feature type="compositionally biased region" description="Basic and acidic residues" evidence="1">
    <location>
        <begin position="176"/>
        <end position="187"/>
    </location>
</feature>
<dbReference type="EMBL" id="JAACJJ010000015">
    <property type="protein sequence ID" value="KAF5325306.1"/>
    <property type="molecule type" value="Genomic_DNA"/>
</dbReference>
<protein>
    <submittedName>
        <fullName evidence="2">Uncharacterized protein</fullName>
    </submittedName>
</protein>
<dbReference type="Proteomes" id="UP000567179">
    <property type="component" value="Unassembled WGS sequence"/>
</dbReference>
<sequence length="199" mass="21782">MASTELSSSSGVPHIHSMPSTNTPHLRWHPSSSRSAMVHHPIRPSALLYIPPPVSTSTSTTIENKGNSAPLAHLARRPRQTLGDSESSSNSPRLASSHLHPRKRNQRRHSSNSHLPKPVYETLSTLRYPPCIVVGQSPQRTPARTETERVVRNLRTTPNCTSTNGCGGPVQVLPQRRPDLRNSRLGDRAASACAGRRPQ</sequence>
<gene>
    <name evidence="2" type="ORF">D9619_009825</name>
</gene>
<feature type="region of interest" description="Disordered" evidence="1">
    <location>
        <begin position="1"/>
        <end position="37"/>
    </location>
</feature>
<feature type="compositionally biased region" description="Polar residues" evidence="1">
    <location>
        <begin position="1"/>
        <end position="11"/>
    </location>
</feature>
<evidence type="ECO:0000313" key="2">
    <source>
        <dbReference type="EMBL" id="KAF5325306.1"/>
    </source>
</evidence>
<dbReference type="AlphaFoldDB" id="A0A8H5BM18"/>
<feature type="compositionally biased region" description="Basic residues" evidence="1">
    <location>
        <begin position="99"/>
        <end position="111"/>
    </location>
</feature>
<evidence type="ECO:0000256" key="1">
    <source>
        <dbReference type="SAM" id="MobiDB-lite"/>
    </source>
</evidence>
<accession>A0A8H5BM18</accession>
<feature type="compositionally biased region" description="Polar residues" evidence="1">
    <location>
        <begin position="18"/>
        <end position="35"/>
    </location>
</feature>
<feature type="region of interest" description="Disordered" evidence="1">
    <location>
        <begin position="156"/>
        <end position="199"/>
    </location>
</feature>
<reference evidence="2 3" key="1">
    <citation type="journal article" date="2020" name="ISME J.">
        <title>Uncovering the hidden diversity of litter-decomposition mechanisms in mushroom-forming fungi.</title>
        <authorList>
            <person name="Floudas D."/>
            <person name="Bentzer J."/>
            <person name="Ahren D."/>
            <person name="Johansson T."/>
            <person name="Persson P."/>
            <person name="Tunlid A."/>
        </authorList>
    </citation>
    <scope>NUCLEOTIDE SEQUENCE [LARGE SCALE GENOMIC DNA]</scope>
    <source>
        <strain evidence="2 3">CBS 101986</strain>
    </source>
</reference>
<keyword evidence="3" id="KW-1185">Reference proteome</keyword>
<name>A0A8H5BM18_9AGAR</name>
<comment type="caution">
    <text evidence="2">The sequence shown here is derived from an EMBL/GenBank/DDBJ whole genome shotgun (WGS) entry which is preliminary data.</text>
</comment>
<evidence type="ECO:0000313" key="3">
    <source>
        <dbReference type="Proteomes" id="UP000567179"/>
    </source>
</evidence>
<feature type="region of interest" description="Disordered" evidence="1">
    <location>
        <begin position="56"/>
        <end position="118"/>
    </location>
</feature>
<feature type="compositionally biased region" description="Polar residues" evidence="1">
    <location>
        <begin position="82"/>
        <end position="94"/>
    </location>
</feature>